<evidence type="ECO:0000256" key="3">
    <source>
        <dbReference type="ARBA" id="ARBA00023125"/>
    </source>
</evidence>
<organism evidence="7 8">
    <name type="scientific">Paenibacillus silagei</name>
    <dbReference type="NCBI Taxonomy" id="1670801"/>
    <lineage>
        <taxon>Bacteria</taxon>
        <taxon>Bacillati</taxon>
        <taxon>Bacillota</taxon>
        <taxon>Bacilli</taxon>
        <taxon>Bacillales</taxon>
        <taxon>Paenibacillaceae</taxon>
        <taxon>Paenibacillus</taxon>
    </lineage>
</organism>
<dbReference type="SUPFAM" id="SSF46955">
    <property type="entry name" value="Putative DNA-binding domain"/>
    <property type="match status" value="1"/>
</dbReference>
<dbReference type="PROSITE" id="PS50937">
    <property type="entry name" value="HTH_MERR_2"/>
    <property type="match status" value="1"/>
</dbReference>
<dbReference type="SMART" id="SM00422">
    <property type="entry name" value="HTH_MERR"/>
    <property type="match status" value="1"/>
</dbReference>
<evidence type="ECO:0000256" key="4">
    <source>
        <dbReference type="ARBA" id="ARBA00023163"/>
    </source>
</evidence>
<keyword evidence="3 7" id="KW-0238">DNA-binding</keyword>
<dbReference type="EMBL" id="JAGGLV010000020">
    <property type="protein sequence ID" value="MBP2114749.1"/>
    <property type="molecule type" value="Genomic_DNA"/>
</dbReference>
<dbReference type="PANTHER" id="PTHR30204">
    <property type="entry name" value="REDOX-CYCLING DRUG-SENSING TRANSCRIPTIONAL ACTIVATOR SOXR"/>
    <property type="match status" value="1"/>
</dbReference>
<proteinExistence type="predicted"/>
<dbReference type="InterPro" id="IPR009061">
    <property type="entry name" value="DNA-bd_dom_put_sf"/>
</dbReference>
<evidence type="ECO:0000259" key="6">
    <source>
        <dbReference type="PROSITE" id="PS50937"/>
    </source>
</evidence>
<dbReference type="InterPro" id="IPR000551">
    <property type="entry name" value="MerR-type_HTH_dom"/>
</dbReference>
<dbReference type="RefSeq" id="WP_209877450.1">
    <property type="nucleotide sequence ID" value="NZ_JAGGLV010000020.1"/>
</dbReference>
<accession>A0ABS4NXI2</accession>
<keyword evidence="5" id="KW-0175">Coiled coil</keyword>
<gene>
    <name evidence="7" type="ORF">J2Z70_004933</name>
</gene>
<dbReference type="GO" id="GO:0003677">
    <property type="term" value="F:DNA binding"/>
    <property type="evidence" value="ECO:0007669"/>
    <property type="project" value="UniProtKB-KW"/>
</dbReference>
<evidence type="ECO:0000313" key="8">
    <source>
        <dbReference type="Proteomes" id="UP000773462"/>
    </source>
</evidence>
<feature type="coiled-coil region" evidence="5">
    <location>
        <begin position="89"/>
        <end position="116"/>
    </location>
</feature>
<evidence type="ECO:0000256" key="2">
    <source>
        <dbReference type="ARBA" id="ARBA00023015"/>
    </source>
</evidence>
<feature type="domain" description="HTH merR-type" evidence="6">
    <location>
        <begin position="1"/>
        <end position="70"/>
    </location>
</feature>
<dbReference type="Proteomes" id="UP000773462">
    <property type="component" value="Unassembled WGS sequence"/>
</dbReference>
<evidence type="ECO:0000256" key="5">
    <source>
        <dbReference type="SAM" id="Coils"/>
    </source>
</evidence>
<keyword evidence="1" id="KW-0678">Repressor</keyword>
<keyword evidence="2" id="KW-0805">Transcription regulation</keyword>
<dbReference type="PANTHER" id="PTHR30204:SF69">
    <property type="entry name" value="MERR-FAMILY TRANSCRIPTIONAL REGULATOR"/>
    <property type="match status" value="1"/>
</dbReference>
<keyword evidence="4" id="KW-0804">Transcription</keyword>
<dbReference type="Pfam" id="PF13411">
    <property type="entry name" value="MerR_1"/>
    <property type="match status" value="1"/>
</dbReference>
<name>A0ABS4NXI2_9BACL</name>
<evidence type="ECO:0000256" key="1">
    <source>
        <dbReference type="ARBA" id="ARBA00022491"/>
    </source>
</evidence>
<dbReference type="InterPro" id="IPR047057">
    <property type="entry name" value="MerR_fam"/>
</dbReference>
<keyword evidence="8" id="KW-1185">Reference proteome</keyword>
<evidence type="ECO:0000313" key="7">
    <source>
        <dbReference type="EMBL" id="MBP2114749.1"/>
    </source>
</evidence>
<dbReference type="CDD" id="cd01109">
    <property type="entry name" value="HTH_YyaN"/>
    <property type="match status" value="1"/>
</dbReference>
<sequence length="151" mass="17369">MYTVKEAAAITGLTEHAVRFYTDKGLVPSIQRNKNNIRLFDDESINWLYGIRCLKQTGLPIESIKTYVDLCLEGDSTIAQRFAMMMEYREAALLQLEEAKQRVAHLEEKALQYQAILEQRIPDLTNPGNWSKLQKEGVKVPARRKRVVRSS</sequence>
<protein>
    <submittedName>
        <fullName evidence="7">DNA-binding transcriptional MerR regulator</fullName>
    </submittedName>
</protein>
<reference evidence="7 8" key="1">
    <citation type="submission" date="2021-03" db="EMBL/GenBank/DDBJ databases">
        <title>Genomic Encyclopedia of Type Strains, Phase IV (KMG-IV): sequencing the most valuable type-strain genomes for metagenomic binning, comparative biology and taxonomic classification.</title>
        <authorList>
            <person name="Goeker M."/>
        </authorList>
    </citation>
    <scope>NUCLEOTIDE SEQUENCE [LARGE SCALE GENOMIC DNA]</scope>
    <source>
        <strain evidence="7 8">DSM 101953</strain>
    </source>
</reference>
<comment type="caution">
    <text evidence="7">The sequence shown here is derived from an EMBL/GenBank/DDBJ whole genome shotgun (WGS) entry which is preliminary data.</text>
</comment>
<dbReference type="Gene3D" id="1.10.1660.10">
    <property type="match status" value="1"/>
</dbReference>